<comment type="caution">
    <text evidence="2">The sequence shown here is derived from an EMBL/GenBank/DDBJ whole genome shotgun (WGS) entry which is preliminary data.</text>
</comment>
<keyword evidence="3" id="KW-1185">Reference proteome</keyword>
<sequence>MPNDPHPPPAKKFKPGQKPQLLNQLRQLPNVILIGETGSGKTTQIPQYLYEAGIGRRAWSPSLSLAGSLPSRWQEGWPRRRGLSSASCPYDMMGGELADKG</sequence>
<organism evidence="2 3">
    <name type="scientific">Pleuronectes platessa</name>
    <name type="common">European plaice</name>
    <dbReference type="NCBI Taxonomy" id="8262"/>
    <lineage>
        <taxon>Eukaryota</taxon>
        <taxon>Metazoa</taxon>
        <taxon>Chordata</taxon>
        <taxon>Craniata</taxon>
        <taxon>Vertebrata</taxon>
        <taxon>Euteleostomi</taxon>
        <taxon>Actinopterygii</taxon>
        <taxon>Neopterygii</taxon>
        <taxon>Teleostei</taxon>
        <taxon>Neoteleostei</taxon>
        <taxon>Acanthomorphata</taxon>
        <taxon>Carangaria</taxon>
        <taxon>Pleuronectiformes</taxon>
        <taxon>Pleuronectoidei</taxon>
        <taxon>Pleuronectidae</taxon>
        <taxon>Pleuronectes</taxon>
    </lineage>
</organism>
<dbReference type="Gene3D" id="3.40.50.300">
    <property type="entry name" value="P-loop containing nucleotide triphosphate hydrolases"/>
    <property type="match status" value="1"/>
</dbReference>
<accession>A0A9N7YS18</accession>
<dbReference type="EMBL" id="CADEAL010001830">
    <property type="protein sequence ID" value="CAB1435930.1"/>
    <property type="molecule type" value="Genomic_DNA"/>
</dbReference>
<proteinExistence type="predicted"/>
<evidence type="ECO:0008006" key="4">
    <source>
        <dbReference type="Google" id="ProtNLM"/>
    </source>
</evidence>
<evidence type="ECO:0000313" key="2">
    <source>
        <dbReference type="EMBL" id="CAB1435930.1"/>
    </source>
</evidence>
<feature type="region of interest" description="Disordered" evidence="1">
    <location>
        <begin position="74"/>
        <end position="101"/>
    </location>
</feature>
<dbReference type="SUPFAM" id="SSF52540">
    <property type="entry name" value="P-loop containing nucleoside triphosphate hydrolases"/>
    <property type="match status" value="1"/>
</dbReference>
<evidence type="ECO:0000256" key="1">
    <source>
        <dbReference type="SAM" id="MobiDB-lite"/>
    </source>
</evidence>
<name>A0A9N7YS18_PLEPL</name>
<reference evidence="2" key="1">
    <citation type="submission" date="2020-03" db="EMBL/GenBank/DDBJ databases">
        <authorList>
            <person name="Weist P."/>
        </authorList>
    </citation>
    <scope>NUCLEOTIDE SEQUENCE</scope>
</reference>
<dbReference type="Proteomes" id="UP001153269">
    <property type="component" value="Unassembled WGS sequence"/>
</dbReference>
<evidence type="ECO:0000313" key="3">
    <source>
        <dbReference type="Proteomes" id="UP001153269"/>
    </source>
</evidence>
<protein>
    <recommendedName>
        <fullName evidence="4">ATP-dependent RNA helicase HrpA</fullName>
    </recommendedName>
</protein>
<gene>
    <name evidence="2" type="ORF">PLEPLA_LOCUS23956</name>
</gene>
<dbReference type="InterPro" id="IPR027417">
    <property type="entry name" value="P-loop_NTPase"/>
</dbReference>
<dbReference type="AlphaFoldDB" id="A0A9N7YS18"/>